<gene>
    <name evidence="2" type="ORF">SNE40_018137</name>
</gene>
<evidence type="ECO:0000256" key="1">
    <source>
        <dbReference type="SAM" id="MobiDB-lite"/>
    </source>
</evidence>
<feature type="compositionally biased region" description="Low complexity" evidence="1">
    <location>
        <begin position="75"/>
        <end position="89"/>
    </location>
</feature>
<accession>A0AAN8J7U4</accession>
<protein>
    <recommendedName>
        <fullName evidence="4">MADF domain-containing protein</fullName>
    </recommendedName>
</protein>
<dbReference type="EMBL" id="JAZGQO010000013">
    <property type="protein sequence ID" value="KAK6171697.1"/>
    <property type="molecule type" value="Genomic_DNA"/>
</dbReference>
<name>A0AAN8J7U4_PATCE</name>
<evidence type="ECO:0000313" key="3">
    <source>
        <dbReference type="Proteomes" id="UP001347796"/>
    </source>
</evidence>
<feature type="region of interest" description="Disordered" evidence="1">
    <location>
        <begin position="68"/>
        <end position="120"/>
    </location>
</feature>
<dbReference type="AlphaFoldDB" id="A0AAN8J7U4"/>
<keyword evidence="3" id="KW-1185">Reference proteome</keyword>
<sequence length="120" mass="13283">MKKMGFSSSLAVNQSVNKWNSLKKRYKKVKDNSSKTGSAKMNFQYLDEFENILSDSASTIPRYTSDTLSVKHSDSSSSSTCTSASTSNDNIDNCYLSISDDDDITPVKKRKTDSSNVVNQ</sequence>
<proteinExistence type="predicted"/>
<reference evidence="2 3" key="1">
    <citation type="submission" date="2024-01" db="EMBL/GenBank/DDBJ databases">
        <title>The genome of the rayed Mediterranean limpet Patella caerulea (Linnaeus, 1758).</title>
        <authorList>
            <person name="Anh-Thu Weber A."/>
            <person name="Halstead-Nussloch G."/>
        </authorList>
    </citation>
    <scope>NUCLEOTIDE SEQUENCE [LARGE SCALE GENOMIC DNA]</scope>
    <source>
        <strain evidence="2">AATW-2023a</strain>
        <tissue evidence="2">Whole specimen</tissue>
    </source>
</reference>
<dbReference type="Proteomes" id="UP001347796">
    <property type="component" value="Unassembled WGS sequence"/>
</dbReference>
<organism evidence="2 3">
    <name type="scientific">Patella caerulea</name>
    <name type="common">Rayed Mediterranean limpet</name>
    <dbReference type="NCBI Taxonomy" id="87958"/>
    <lineage>
        <taxon>Eukaryota</taxon>
        <taxon>Metazoa</taxon>
        <taxon>Spiralia</taxon>
        <taxon>Lophotrochozoa</taxon>
        <taxon>Mollusca</taxon>
        <taxon>Gastropoda</taxon>
        <taxon>Patellogastropoda</taxon>
        <taxon>Patelloidea</taxon>
        <taxon>Patellidae</taxon>
        <taxon>Patella</taxon>
    </lineage>
</organism>
<evidence type="ECO:0000313" key="2">
    <source>
        <dbReference type="EMBL" id="KAK6171697.1"/>
    </source>
</evidence>
<evidence type="ECO:0008006" key="4">
    <source>
        <dbReference type="Google" id="ProtNLM"/>
    </source>
</evidence>
<comment type="caution">
    <text evidence="2">The sequence shown here is derived from an EMBL/GenBank/DDBJ whole genome shotgun (WGS) entry which is preliminary data.</text>
</comment>